<evidence type="ECO:0000256" key="1">
    <source>
        <dbReference type="SAM" id="MobiDB-lite"/>
    </source>
</evidence>
<evidence type="ECO:0000259" key="3">
    <source>
        <dbReference type="Pfam" id="PF05004"/>
    </source>
</evidence>
<dbReference type="AlphaFoldDB" id="A0A915PX93"/>
<dbReference type="WBParaSite" id="sdigi.contig33.g2370.t1">
    <property type="protein sequence ID" value="sdigi.contig33.g2370.t1"/>
    <property type="gene ID" value="sdigi.contig33.g2370"/>
</dbReference>
<sequence length="525" mass="58432">MWAELESRESSKQDSKNKEDGPEGSAEITSELNQLLFANPASEVPLVGFDPTEVVQDRSLDDPQALATCGCHRYSQPHGLKWSDGRGKAYEPIASVFSVNGELLCGTTFNLLSVVEVDVSDDSDDLSCTSHSAAEHDMHIITGNEEGSSDTVTRSDQLDACFDNAADKKSSMEKALHCSVSVRLAAMSNIRTLLSLRYVAADLEKWTTTLIAIIDKSLRKTEEEAKIAASLSALTSIQLGEKVASEIEPIISFLCQLCTDPSRSLQLRSQCARSVALCTFLSLEQSASILASVAALRSIWFGTKSSDASAKLFTIALLGWSLLVHQVGQEALRTALLDEPKLSMFLSGSQGYMSYIPYLLKLEMRLSAGKALAILHEAAVTTFGDKYQFPNQQHLLDIFLNLTTDSLKFRARKDRKIQRFTFRQIYASIKEQEAPVFDVKFGDETLIINSCGKKLLYDFICGVLYGNVNIHLRTNPILREWFDLEPLTEIFPMKMKKPQKIAMQNAINKTRDLQRSKQRNKRIVY</sequence>
<dbReference type="Pfam" id="PF04836">
    <property type="entry name" value="IFRD_C"/>
    <property type="match status" value="1"/>
</dbReference>
<dbReference type="InterPro" id="IPR039777">
    <property type="entry name" value="IFRD"/>
</dbReference>
<dbReference type="InterPro" id="IPR007701">
    <property type="entry name" value="Interferon-rel_develop_reg_N"/>
</dbReference>
<evidence type="ECO:0000313" key="5">
    <source>
        <dbReference type="WBParaSite" id="sdigi.contig33.g2370.t1"/>
    </source>
</evidence>
<dbReference type="Proteomes" id="UP000887581">
    <property type="component" value="Unplaced"/>
</dbReference>
<feature type="domain" description="Interferon-related developmental regulator N-terminal" evidence="3">
    <location>
        <begin position="138"/>
        <end position="429"/>
    </location>
</feature>
<evidence type="ECO:0000313" key="4">
    <source>
        <dbReference type="Proteomes" id="UP000887581"/>
    </source>
</evidence>
<accession>A0A915PX93</accession>
<name>A0A915PX93_9BILA</name>
<organism evidence="4 5">
    <name type="scientific">Setaria digitata</name>
    <dbReference type="NCBI Taxonomy" id="48799"/>
    <lineage>
        <taxon>Eukaryota</taxon>
        <taxon>Metazoa</taxon>
        <taxon>Ecdysozoa</taxon>
        <taxon>Nematoda</taxon>
        <taxon>Chromadorea</taxon>
        <taxon>Rhabditida</taxon>
        <taxon>Spirurina</taxon>
        <taxon>Spiruromorpha</taxon>
        <taxon>Filarioidea</taxon>
        <taxon>Setariidae</taxon>
        <taxon>Setaria</taxon>
    </lineage>
</organism>
<dbReference type="Pfam" id="PF05004">
    <property type="entry name" value="IFRD"/>
    <property type="match status" value="1"/>
</dbReference>
<feature type="domain" description="Interferon-related developmental regulator C-terminal" evidence="2">
    <location>
        <begin position="475"/>
        <end position="522"/>
    </location>
</feature>
<proteinExistence type="predicted"/>
<feature type="compositionally biased region" description="Basic and acidic residues" evidence="1">
    <location>
        <begin position="1"/>
        <end position="21"/>
    </location>
</feature>
<dbReference type="InterPro" id="IPR006921">
    <property type="entry name" value="Interferon-rel_develop_reg_C"/>
</dbReference>
<keyword evidence="4" id="KW-1185">Reference proteome</keyword>
<protein>
    <submittedName>
        <fullName evidence="5">Interferon-related developmental regulator N-terminal domain-containing protein</fullName>
    </submittedName>
</protein>
<reference evidence="5" key="1">
    <citation type="submission" date="2022-11" db="UniProtKB">
        <authorList>
            <consortium name="WormBaseParasite"/>
        </authorList>
    </citation>
    <scope>IDENTIFICATION</scope>
</reference>
<dbReference type="PANTHER" id="PTHR12354:SF1">
    <property type="entry name" value="INTERFERON-RELATED DEVELOPMENTAL REGULATOR 1"/>
    <property type="match status" value="1"/>
</dbReference>
<evidence type="ECO:0000259" key="2">
    <source>
        <dbReference type="Pfam" id="PF04836"/>
    </source>
</evidence>
<dbReference type="PANTHER" id="PTHR12354">
    <property type="entry name" value="INTERFERON-RELATED DEVELOPMENTAL REGULATOR"/>
    <property type="match status" value="1"/>
</dbReference>
<feature type="region of interest" description="Disordered" evidence="1">
    <location>
        <begin position="1"/>
        <end position="26"/>
    </location>
</feature>